<dbReference type="PANTHER" id="PTHR43272">
    <property type="entry name" value="LONG-CHAIN-FATTY-ACID--COA LIGASE"/>
    <property type="match status" value="1"/>
</dbReference>
<dbReference type="OrthoDB" id="3633556at2759"/>
<evidence type="ECO:0000256" key="4">
    <source>
        <dbReference type="ARBA" id="ARBA00026121"/>
    </source>
</evidence>
<dbReference type="InterPro" id="IPR000873">
    <property type="entry name" value="AMP-dep_synth/lig_dom"/>
</dbReference>
<evidence type="ECO:0000313" key="7">
    <source>
        <dbReference type="Proteomes" id="UP000007798"/>
    </source>
</evidence>
<evidence type="ECO:0000256" key="3">
    <source>
        <dbReference type="ARBA" id="ARBA00023098"/>
    </source>
</evidence>
<dbReference type="PhylomeDB" id="B4MVN0"/>
<dbReference type="KEGG" id="dwi:6642290"/>
<dbReference type="PANTHER" id="PTHR43272:SF32">
    <property type="entry name" value="AMP-DEPENDENT SYNTHETASE_LIGASE DOMAIN-CONTAINING PROTEIN"/>
    <property type="match status" value="1"/>
</dbReference>
<evidence type="ECO:0000313" key="6">
    <source>
        <dbReference type="EMBL" id="EDW75750.1"/>
    </source>
</evidence>
<dbReference type="SUPFAM" id="SSF56801">
    <property type="entry name" value="Acetyl-CoA synthetase-like"/>
    <property type="match status" value="1"/>
</dbReference>
<evidence type="ECO:0000256" key="1">
    <source>
        <dbReference type="ARBA" id="ARBA00022598"/>
    </source>
</evidence>
<sequence>MNDVDLRQSIDSGKLKPATSYTSTSLHEGVKLRLGETGPLSELPPTTLPQMFREACEKYAEHPALTWETPGAGDQGWTTLSYKDYQKQVEQVALLLIDAGLEERSSLGVLAFNCPEWFFAEFGALRAGGVVAGIYPSNSAEAVRHVLDTSEATVCMVDDAQQMAKLRAIKESLPRLKTVIQLHGPFESFVNQESGYYSWQKLMEKVYPISLKEELLCRENRICANECAMLIFTSGTVGLPKAVMLSHDSIVFDTKAIDLSMRNIELGNERMVSYLPLSHIAAQIFDIFLAMQHGGCVTFADKDALKGTLVKTFLKAKPTRMFGVPRVFEKFQERLVAAEAKAKPYSRLILAKARQVVAQHQMTSILGEKHSIYSSSKYWLASRVVRPIRQMLGLDSCKTFLTGGAPVSDEMKNFFLGLDMPLGECYGMSETGGAITLNVEITNLFSSGQPICGLEVEIKEPDANGHGEICMRGRSNFMGYLGQPDKTMEAIKEDGWLHSGDLGYLDEHGNVVISGRLKELIITAGGENIPPVHIEELIKKELPCVSNVILIGDHRKYLTVLISLKTKSDSKTGIPLDALREETIEWLNELDLHQTRLSELLGISGDLQLPNDAAALTAALAIKAEPKLLEAIEAGIKRANKNAISNAQKVQKFALIPHEFSLATGELGPTLKIRRNIVHAKYAQVIERLYK</sequence>
<keyword evidence="1" id="KW-0436">Ligase</keyword>
<keyword evidence="3" id="KW-0443">Lipid metabolism</keyword>
<accession>B4MVN0</accession>
<name>B4MVN0_DROWI</name>
<dbReference type="EC" id="6.2.1.3" evidence="4"/>
<evidence type="ECO:0000256" key="2">
    <source>
        <dbReference type="ARBA" id="ARBA00022832"/>
    </source>
</evidence>
<keyword evidence="7" id="KW-1185">Reference proteome</keyword>
<dbReference type="GO" id="GO:0070050">
    <property type="term" value="P:neuron cellular homeostasis"/>
    <property type="evidence" value="ECO:0007669"/>
    <property type="project" value="EnsemblMetazoa"/>
</dbReference>
<organism evidence="6 7">
    <name type="scientific">Drosophila willistoni</name>
    <name type="common">Fruit fly</name>
    <dbReference type="NCBI Taxonomy" id="7260"/>
    <lineage>
        <taxon>Eukaryota</taxon>
        <taxon>Metazoa</taxon>
        <taxon>Ecdysozoa</taxon>
        <taxon>Arthropoda</taxon>
        <taxon>Hexapoda</taxon>
        <taxon>Insecta</taxon>
        <taxon>Pterygota</taxon>
        <taxon>Neoptera</taxon>
        <taxon>Endopterygota</taxon>
        <taxon>Diptera</taxon>
        <taxon>Brachycera</taxon>
        <taxon>Muscomorpha</taxon>
        <taxon>Ephydroidea</taxon>
        <taxon>Drosophilidae</taxon>
        <taxon>Drosophila</taxon>
        <taxon>Sophophora</taxon>
    </lineage>
</organism>
<dbReference type="GO" id="GO:0007498">
    <property type="term" value="P:mesoderm development"/>
    <property type="evidence" value="ECO:0007669"/>
    <property type="project" value="EnsemblMetazoa"/>
</dbReference>
<dbReference type="eggNOG" id="KOG1256">
    <property type="taxonomic scope" value="Eukaryota"/>
</dbReference>
<keyword evidence="2" id="KW-0276">Fatty acid metabolism</keyword>
<dbReference type="InParanoid" id="B4MVN0"/>
<gene>
    <name evidence="6" type="primary">Dwil\GK15028</name>
    <name evidence="6" type="ORF">Dwil_GK15028</name>
</gene>
<dbReference type="Proteomes" id="UP000007798">
    <property type="component" value="Unassembled WGS sequence"/>
</dbReference>
<feature type="domain" description="AMP-dependent synthetase/ligase" evidence="5">
    <location>
        <begin position="52"/>
        <end position="481"/>
    </location>
</feature>
<dbReference type="GO" id="GO:0045938">
    <property type="term" value="P:positive regulation of circadian sleep/wake cycle, sleep"/>
    <property type="evidence" value="ECO:0007669"/>
    <property type="project" value="EnsemblMetazoa"/>
</dbReference>
<dbReference type="STRING" id="7260.B4MVN0"/>
<dbReference type="AlphaFoldDB" id="B4MVN0"/>
<dbReference type="OMA" id="IGDHRKY"/>
<dbReference type="GO" id="GO:0004467">
    <property type="term" value="F:long-chain fatty acid-CoA ligase activity"/>
    <property type="evidence" value="ECO:0007669"/>
    <property type="project" value="UniProtKB-EC"/>
</dbReference>
<reference evidence="6 7" key="1">
    <citation type="journal article" date="2007" name="Nature">
        <title>Evolution of genes and genomes on the Drosophila phylogeny.</title>
        <authorList>
            <consortium name="Drosophila 12 Genomes Consortium"/>
            <person name="Clark A.G."/>
            <person name="Eisen M.B."/>
            <person name="Smith D.R."/>
            <person name="Bergman C.M."/>
            <person name="Oliver B."/>
            <person name="Markow T.A."/>
            <person name="Kaufman T.C."/>
            <person name="Kellis M."/>
            <person name="Gelbart W."/>
            <person name="Iyer V.N."/>
            <person name="Pollard D.A."/>
            <person name="Sackton T.B."/>
            <person name="Larracuente A.M."/>
            <person name="Singh N.D."/>
            <person name="Abad J.P."/>
            <person name="Abt D.N."/>
            <person name="Adryan B."/>
            <person name="Aguade M."/>
            <person name="Akashi H."/>
            <person name="Anderson W.W."/>
            <person name="Aquadro C.F."/>
            <person name="Ardell D.H."/>
            <person name="Arguello R."/>
            <person name="Artieri C.G."/>
            <person name="Barbash D.A."/>
            <person name="Barker D."/>
            <person name="Barsanti P."/>
            <person name="Batterham P."/>
            <person name="Batzoglou S."/>
            <person name="Begun D."/>
            <person name="Bhutkar A."/>
            <person name="Blanco E."/>
            <person name="Bosak S.A."/>
            <person name="Bradley R.K."/>
            <person name="Brand A.D."/>
            <person name="Brent M.R."/>
            <person name="Brooks A.N."/>
            <person name="Brown R.H."/>
            <person name="Butlin R.K."/>
            <person name="Caggese C."/>
            <person name="Calvi B.R."/>
            <person name="Bernardo de Carvalho A."/>
            <person name="Caspi A."/>
            <person name="Castrezana S."/>
            <person name="Celniker S.E."/>
            <person name="Chang J.L."/>
            <person name="Chapple C."/>
            <person name="Chatterji S."/>
            <person name="Chinwalla A."/>
            <person name="Civetta A."/>
            <person name="Clifton S.W."/>
            <person name="Comeron J.M."/>
            <person name="Costello J.C."/>
            <person name="Coyne J.A."/>
            <person name="Daub J."/>
            <person name="David R.G."/>
            <person name="Delcher A.L."/>
            <person name="Delehaunty K."/>
            <person name="Do C.B."/>
            <person name="Ebling H."/>
            <person name="Edwards K."/>
            <person name="Eickbush T."/>
            <person name="Evans J.D."/>
            <person name="Filipski A."/>
            <person name="Findeiss S."/>
            <person name="Freyhult E."/>
            <person name="Fulton L."/>
            <person name="Fulton R."/>
            <person name="Garcia A.C."/>
            <person name="Gardiner A."/>
            <person name="Garfield D.A."/>
            <person name="Garvin B.E."/>
            <person name="Gibson G."/>
            <person name="Gilbert D."/>
            <person name="Gnerre S."/>
            <person name="Godfrey J."/>
            <person name="Good R."/>
            <person name="Gotea V."/>
            <person name="Gravely B."/>
            <person name="Greenberg A.J."/>
            <person name="Griffiths-Jones S."/>
            <person name="Gross S."/>
            <person name="Guigo R."/>
            <person name="Gustafson E.A."/>
            <person name="Haerty W."/>
            <person name="Hahn M.W."/>
            <person name="Halligan D.L."/>
            <person name="Halpern A.L."/>
            <person name="Halter G.M."/>
            <person name="Han M.V."/>
            <person name="Heger A."/>
            <person name="Hillier L."/>
            <person name="Hinrichs A.S."/>
            <person name="Holmes I."/>
            <person name="Hoskins R.A."/>
            <person name="Hubisz M.J."/>
            <person name="Hultmark D."/>
            <person name="Huntley M.A."/>
            <person name="Jaffe D.B."/>
            <person name="Jagadeeshan S."/>
            <person name="Jeck W.R."/>
            <person name="Johnson J."/>
            <person name="Jones C.D."/>
            <person name="Jordan W.C."/>
            <person name="Karpen G.H."/>
            <person name="Kataoka E."/>
            <person name="Keightley P.D."/>
            <person name="Kheradpour P."/>
            <person name="Kirkness E.F."/>
            <person name="Koerich L.B."/>
            <person name="Kristiansen K."/>
            <person name="Kudrna D."/>
            <person name="Kulathinal R.J."/>
            <person name="Kumar S."/>
            <person name="Kwok R."/>
            <person name="Lander E."/>
            <person name="Langley C.H."/>
            <person name="Lapoint R."/>
            <person name="Lazzaro B.P."/>
            <person name="Lee S.J."/>
            <person name="Levesque L."/>
            <person name="Li R."/>
            <person name="Lin C.F."/>
            <person name="Lin M.F."/>
            <person name="Lindblad-Toh K."/>
            <person name="Llopart A."/>
            <person name="Long M."/>
            <person name="Low L."/>
            <person name="Lozovsky E."/>
            <person name="Lu J."/>
            <person name="Luo M."/>
            <person name="Machado C.A."/>
            <person name="Makalowski W."/>
            <person name="Marzo M."/>
            <person name="Matsuda M."/>
            <person name="Matzkin L."/>
            <person name="McAllister B."/>
            <person name="McBride C.S."/>
            <person name="McKernan B."/>
            <person name="McKernan K."/>
            <person name="Mendez-Lago M."/>
            <person name="Minx P."/>
            <person name="Mollenhauer M.U."/>
            <person name="Montooth K."/>
            <person name="Mount S.M."/>
            <person name="Mu X."/>
            <person name="Myers E."/>
            <person name="Negre B."/>
            <person name="Newfeld S."/>
            <person name="Nielsen R."/>
            <person name="Noor M.A."/>
            <person name="O'Grady P."/>
            <person name="Pachter L."/>
            <person name="Papaceit M."/>
            <person name="Parisi M.J."/>
            <person name="Parisi M."/>
            <person name="Parts L."/>
            <person name="Pedersen J.S."/>
            <person name="Pesole G."/>
            <person name="Phillippy A.M."/>
            <person name="Ponting C.P."/>
            <person name="Pop M."/>
            <person name="Porcelli D."/>
            <person name="Powell J.R."/>
            <person name="Prohaska S."/>
            <person name="Pruitt K."/>
            <person name="Puig M."/>
            <person name="Quesneville H."/>
            <person name="Ram K.R."/>
            <person name="Rand D."/>
            <person name="Rasmussen M.D."/>
            <person name="Reed L.K."/>
            <person name="Reenan R."/>
            <person name="Reily A."/>
            <person name="Remington K.A."/>
            <person name="Rieger T.T."/>
            <person name="Ritchie M.G."/>
            <person name="Robin C."/>
            <person name="Rogers Y.H."/>
            <person name="Rohde C."/>
            <person name="Rozas J."/>
            <person name="Rubenfield M.J."/>
            <person name="Ruiz A."/>
            <person name="Russo S."/>
            <person name="Salzberg S.L."/>
            <person name="Sanchez-Gracia A."/>
            <person name="Saranga D.J."/>
            <person name="Sato H."/>
            <person name="Schaeffer S.W."/>
            <person name="Schatz M.C."/>
            <person name="Schlenke T."/>
            <person name="Schwartz R."/>
            <person name="Segarra C."/>
            <person name="Singh R.S."/>
            <person name="Sirot L."/>
            <person name="Sirota M."/>
            <person name="Sisneros N.B."/>
            <person name="Smith C.D."/>
            <person name="Smith T.F."/>
            <person name="Spieth J."/>
            <person name="Stage D.E."/>
            <person name="Stark A."/>
            <person name="Stephan W."/>
            <person name="Strausberg R.L."/>
            <person name="Strempel S."/>
            <person name="Sturgill D."/>
            <person name="Sutton G."/>
            <person name="Sutton G.G."/>
            <person name="Tao W."/>
            <person name="Teichmann S."/>
            <person name="Tobari Y.N."/>
            <person name="Tomimura Y."/>
            <person name="Tsolas J.M."/>
            <person name="Valente V.L."/>
            <person name="Venter E."/>
            <person name="Venter J.C."/>
            <person name="Vicario S."/>
            <person name="Vieira F.G."/>
            <person name="Vilella A.J."/>
            <person name="Villasante A."/>
            <person name="Walenz B."/>
            <person name="Wang J."/>
            <person name="Wasserman M."/>
            <person name="Watts T."/>
            <person name="Wilson D."/>
            <person name="Wilson R.K."/>
            <person name="Wing R.A."/>
            <person name="Wolfner M.F."/>
            <person name="Wong A."/>
            <person name="Wong G.K."/>
            <person name="Wu C.I."/>
            <person name="Wu G."/>
            <person name="Yamamoto D."/>
            <person name="Yang H.P."/>
            <person name="Yang S.P."/>
            <person name="Yorke J.A."/>
            <person name="Yoshida K."/>
            <person name="Zdobnov E."/>
            <person name="Zhang P."/>
            <person name="Zhang Y."/>
            <person name="Zimin A.V."/>
            <person name="Baldwin J."/>
            <person name="Abdouelleil A."/>
            <person name="Abdulkadir J."/>
            <person name="Abebe A."/>
            <person name="Abera B."/>
            <person name="Abreu J."/>
            <person name="Acer S.C."/>
            <person name="Aftuck L."/>
            <person name="Alexander A."/>
            <person name="An P."/>
            <person name="Anderson E."/>
            <person name="Anderson S."/>
            <person name="Arachi H."/>
            <person name="Azer M."/>
            <person name="Bachantsang P."/>
            <person name="Barry A."/>
            <person name="Bayul T."/>
            <person name="Berlin A."/>
            <person name="Bessette D."/>
            <person name="Bloom T."/>
            <person name="Blye J."/>
            <person name="Boguslavskiy L."/>
            <person name="Bonnet C."/>
            <person name="Boukhgalter B."/>
            <person name="Bourzgui I."/>
            <person name="Brown A."/>
            <person name="Cahill P."/>
            <person name="Channer S."/>
            <person name="Cheshatsang Y."/>
            <person name="Chuda L."/>
            <person name="Citroen M."/>
            <person name="Collymore A."/>
            <person name="Cooke P."/>
            <person name="Costello M."/>
            <person name="D'Aco K."/>
            <person name="Daza R."/>
            <person name="De Haan G."/>
            <person name="DeGray S."/>
            <person name="DeMaso C."/>
            <person name="Dhargay N."/>
            <person name="Dooley K."/>
            <person name="Dooley E."/>
            <person name="Doricent M."/>
            <person name="Dorje P."/>
            <person name="Dorjee K."/>
            <person name="Dupes A."/>
            <person name="Elong R."/>
            <person name="Falk J."/>
            <person name="Farina A."/>
            <person name="Faro S."/>
            <person name="Ferguson D."/>
            <person name="Fisher S."/>
            <person name="Foley C.D."/>
            <person name="Franke A."/>
            <person name="Friedrich D."/>
            <person name="Gadbois L."/>
            <person name="Gearin G."/>
            <person name="Gearin C.R."/>
            <person name="Giannoukos G."/>
            <person name="Goode T."/>
            <person name="Graham J."/>
            <person name="Grandbois E."/>
            <person name="Grewal S."/>
            <person name="Gyaltsen K."/>
            <person name="Hafez N."/>
            <person name="Hagos B."/>
            <person name="Hall J."/>
            <person name="Henson C."/>
            <person name="Hollinger A."/>
            <person name="Honan T."/>
            <person name="Huard M.D."/>
            <person name="Hughes L."/>
            <person name="Hurhula B."/>
            <person name="Husby M.E."/>
            <person name="Kamat A."/>
            <person name="Kanga B."/>
            <person name="Kashin S."/>
            <person name="Khazanovich D."/>
            <person name="Kisner P."/>
            <person name="Lance K."/>
            <person name="Lara M."/>
            <person name="Lee W."/>
            <person name="Lennon N."/>
            <person name="Letendre F."/>
            <person name="LeVine R."/>
            <person name="Lipovsky A."/>
            <person name="Liu X."/>
            <person name="Liu J."/>
            <person name="Liu S."/>
            <person name="Lokyitsang T."/>
            <person name="Lokyitsang Y."/>
            <person name="Lubonja R."/>
            <person name="Lui A."/>
            <person name="MacDonald P."/>
            <person name="Magnisalis V."/>
            <person name="Maru K."/>
            <person name="Matthews C."/>
            <person name="McCusker W."/>
            <person name="McDonough S."/>
            <person name="Mehta T."/>
            <person name="Meldrim J."/>
            <person name="Meneus L."/>
            <person name="Mihai O."/>
            <person name="Mihalev A."/>
            <person name="Mihova T."/>
            <person name="Mittelman R."/>
            <person name="Mlenga V."/>
            <person name="Montmayeur A."/>
            <person name="Mulrain L."/>
            <person name="Navidi A."/>
            <person name="Naylor J."/>
            <person name="Negash T."/>
            <person name="Nguyen T."/>
            <person name="Nguyen N."/>
            <person name="Nicol R."/>
            <person name="Norbu C."/>
            <person name="Norbu N."/>
            <person name="Novod N."/>
            <person name="O'Neill B."/>
            <person name="Osman S."/>
            <person name="Markiewicz E."/>
            <person name="Oyono O.L."/>
            <person name="Patti C."/>
            <person name="Phunkhang P."/>
            <person name="Pierre F."/>
            <person name="Priest M."/>
            <person name="Raghuraman S."/>
            <person name="Rege F."/>
            <person name="Reyes R."/>
            <person name="Rise C."/>
            <person name="Rogov P."/>
            <person name="Ross K."/>
            <person name="Ryan E."/>
            <person name="Settipalli S."/>
            <person name="Shea T."/>
            <person name="Sherpa N."/>
            <person name="Shi L."/>
            <person name="Shih D."/>
            <person name="Sparrow T."/>
            <person name="Spaulding J."/>
            <person name="Stalker J."/>
            <person name="Stange-Thomann N."/>
            <person name="Stavropoulos S."/>
            <person name="Stone C."/>
            <person name="Strader C."/>
            <person name="Tesfaye S."/>
            <person name="Thomson T."/>
            <person name="Thoulutsang Y."/>
            <person name="Thoulutsang D."/>
            <person name="Topham K."/>
            <person name="Topping I."/>
            <person name="Tsamla T."/>
            <person name="Vassiliev H."/>
            <person name="Vo A."/>
            <person name="Wangchuk T."/>
            <person name="Wangdi T."/>
            <person name="Weiand M."/>
            <person name="Wilkinson J."/>
            <person name="Wilson A."/>
            <person name="Yadav S."/>
            <person name="Young G."/>
            <person name="Yu Q."/>
            <person name="Zembek L."/>
            <person name="Zhong D."/>
            <person name="Zimmer A."/>
            <person name="Zwirko Z."/>
            <person name="Jaffe D.B."/>
            <person name="Alvarez P."/>
            <person name="Brockman W."/>
            <person name="Butler J."/>
            <person name="Chin C."/>
            <person name="Gnerre S."/>
            <person name="Grabherr M."/>
            <person name="Kleber M."/>
            <person name="Mauceli E."/>
            <person name="MacCallum I."/>
        </authorList>
    </citation>
    <scope>NUCLEOTIDE SEQUENCE [LARGE SCALE GENOMIC DNA]</scope>
    <source>
        <strain evidence="7">Tucson 14030-0811.24</strain>
    </source>
</reference>
<proteinExistence type="predicted"/>
<dbReference type="EMBL" id="CH963857">
    <property type="protein sequence ID" value="EDW75750.1"/>
    <property type="molecule type" value="Genomic_DNA"/>
</dbReference>
<dbReference type="GO" id="GO:0005783">
    <property type="term" value="C:endoplasmic reticulum"/>
    <property type="evidence" value="ECO:0007669"/>
    <property type="project" value="TreeGrafter"/>
</dbReference>
<dbReference type="InterPro" id="IPR042099">
    <property type="entry name" value="ANL_N_sf"/>
</dbReference>
<dbReference type="Gene3D" id="3.40.50.12780">
    <property type="entry name" value="N-terminal domain of ligase-like"/>
    <property type="match status" value="1"/>
</dbReference>
<dbReference type="Pfam" id="PF00501">
    <property type="entry name" value="AMP-binding"/>
    <property type="match status" value="1"/>
</dbReference>
<dbReference type="HOGENOM" id="CLU_000022_45_5_1"/>
<dbReference type="SMR" id="B4MVN0"/>
<dbReference type="GO" id="GO:0016020">
    <property type="term" value="C:membrane"/>
    <property type="evidence" value="ECO:0007669"/>
    <property type="project" value="TreeGrafter"/>
</dbReference>
<protein>
    <recommendedName>
        <fullName evidence="4">long-chain-fatty-acid--CoA ligase</fullName>
        <ecNumber evidence="4">6.2.1.3</ecNumber>
    </recommendedName>
</protein>
<dbReference type="FunCoup" id="B4MVN0">
    <property type="interactions" value="62"/>
</dbReference>
<dbReference type="Pfam" id="PF23562">
    <property type="entry name" value="AMP-binding_C_3"/>
    <property type="match status" value="1"/>
</dbReference>
<dbReference type="GO" id="GO:0070328">
    <property type="term" value="P:triglyceride homeostasis"/>
    <property type="evidence" value="ECO:0007669"/>
    <property type="project" value="EnsemblMetazoa"/>
</dbReference>
<evidence type="ECO:0000259" key="5">
    <source>
        <dbReference type="Pfam" id="PF00501"/>
    </source>
</evidence>